<feature type="chain" id="PRO_5040931400" description="Mammalian ependymin-related protein 1" evidence="1">
    <location>
        <begin position="17"/>
        <end position="194"/>
    </location>
</feature>
<sequence length="194" mass="21912">MLAFLGSLLLVALVNAQRPEPCETPPEFTARQMTIDPSKEFAVFARIAYDAFGERLHVVEEVDVAKQRTFYEYIFLYREHIVYQIELSVNKTGKCVRKELTEPFHRLEIPHNATFLGEATIGSNALPGLGVNVALFGIKKGDDNIYVTVTQPGCILVHENIESKEYGLVHSSFFDVELGVDPERFVPPHECEQQ</sequence>
<dbReference type="PANTHER" id="PTHR10697">
    <property type="entry name" value="MAMMALIAN EPENDYMIN-RELATED PROTEIN 1"/>
    <property type="match status" value="1"/>
</dbReference>
<dbReference type="GO" id="GO:0007160">
    <property type="term" value="P:cell-matrix adhesion"/>
    <property type="evidence" value="ECO:0007669"/>
    <property type="project" value="InterPro"/>
</dbReference>
<dbReference type="SMART" id="SM00026">
    <property type="entry name" value="EPEND"/>
    <property type="match status" value="1"/>
</dbReference>
<dbReference type="EMBL" id="MU827791">
    <property type="protein sequence ID" value="KAJ7330757.1"/>
    <property type="molecule type" value="Genomic_DNA"/>
</dbReference>
<reference evidence="2" key="1">
    <citation type="submission" date="2023-01" db="EMBL/GenBank/DDBJ databases">
        <title>Genome assembly of the deep-sea coral Lophelia pertusa.</title>
        <authorList>
            <person name="Herrera S."/>
            <person name="Cordes E."/>
        </authorList>
    </citation>
    <scope>NUCLEOTIDE SEQUENCE</scope>
    <source>
        <strain evidence="2">USNM1676648</strain>
        <tissue evidence="2">Polyp</tissue>
    </source>
</reference>
<evidence type="ECO:0000313" key="3">
    <source>
        <dbReference type="Proteomes" id="UP001163046"/>
    </source>
</evidence>
<dbReference type="OrthoDB" id="6084362at2759"/>
<dbReference type="Pfam" id="PF00811">
    <property type="entry name" value="Ependymin"/>
    <property type="match status" value="1"/>
</dbReference>
<dbReference type="AlphaFoldDB" id="A0A9X0CFR4"/>
<keyword evidence="3" id="KW-1185">Reference proteome</keyword>
<dbReference type="PANTHER" id="PTHR10697:SF1">
    <property type="entry name" value="MAMMALIAN EPENDYMIN-RELATED PROTEIN 1"/>
    <property type="match status" value="1"/>
</dbReference>
<protein>
    <recommendedName>
        <fullName evidence="4">Mammalian ependymin-related protein 1</fullName>
    </recommendedName>
</protein>
<dbReference type="GO" id="GO:0005764">
    <property type="term" value="C:lysosome"/>
    <property type="evidence" value="ECO:0007669"/>
    <property type="project" value="TreeGrafter"/>
</dbReference>
<dbReference type="PRINTS" id="PR00317">
    <property type="entry name" value="EPENDYMIN"/>
</dbReference>
<proteinExistence type="predicted"/>
<dbReference type="InterPro" id="IPR001299">
    <property type="entry name" value="Ependymin"/>
</dbReference>
<dbReference type="GO" id="GO:0005509">
    <property type="term" value="F:calcium ion binding"/>
    <property type="evidence" value="ECO:0007669"/>
    <property type="project" value="InterPro"/>
</dbReference>
<dbReference type="GO" id="GO:0005576">
    <property type="term" value="C:extracellular region"/>
    <property type="evidence" value="ECO:0007669"/>
    <property type="project" value="InterPro"/>
</dbReference>
<comment type="caution">
    <text evidence="2">The sequence shown here is derived from an EMBL/GenBank/DDBJ whole genome shotgun (WGS) entry which is preliminary data.</text>
</comment>
<dbReference type="Proteomes" id="UP001163046">
    <property type="component" value="Unassembled WGS sequence"/>
</dbReference>
<evidence type="ECO:0000256" key="1">
    <source>
        <dbReference type="SAM" id="SignalP"/>
    </source>
</evidence>
<evidence type="ECO:0000313" key="2">
    <source>
        <dbReference type="EMBL" id="KAJ7330757.1"/>
    </source>
</evidence>
<gene>
    <name evidence="2" type="ORF">OS493_021686</name>
</gene>
<name>A0A9X0CFR4_9CNID</name>
<evidence type="ECO:0008006" key="4">
    <source>
        <dbReference type="Google" id="ProtNLM"/>
    </source>
</evidence>
<feature type="signal peptide" evidence="1">
    <location>
        <begin position="1"/>
        <end position="16"/>
    </location>
</feature>
<accession>A0A9X0CFR4</accession>
<keyword evidence="1" id="KW-0732">Signal</keyword>
<organism evidence="2 3">
    <name type="scientific">Desmophyllum pertusum</name>
    <dbReference type="NCBI Taxonomy" id="174260"/>
    <lineage>
        <taxon>Eukaryota</taxon>
        <taxon>Metazoa</taxon>
        <taxon>Cnidaria</taxon>
        <taxon>Anthozoa</taxon>
        <taxon>Hexacorallia</taxon>
        <taxon>Scleractinia</taxon>
        <taxon>Caryophylliina</taxon>
        <taxon>Caryophylliidae</taxon>
        <taxon>Desmophyllum</taxon>
    </lineage>
</organism>